<reference evidence="2" key="1">
    <citation type="journal article" date="2020" name="Nature">
        <title>Giant virus diversity and host interactions through global metagenomics.</title>
        <authorList>
            <person name="Schulz F."/>
            <person name="Roux S."/>
            <person name="Paez-Espino D."/>
            <person name="Jungbluth S."/>
            <person name="Walsh D.A."/>
            <person name="Denef V.J."/>
            <person name="McMahon K.D."/>
            <person name="Konstantinidis K.T."/>
            <person name="Eloe-Fadrosh E.A."/>
            <person name="Kyrpides N.C."/>
            <person name="Woyke T."/>
        </authorList>
    </citation>
    <scope>NUCLEOTIDE SEQUENCE</scope>
    <source>
        <strain evidence="2">GVMAG-S-ERX555907-94</strain>
    </source>
</reference>
<feature type="transmembrane region" description="Helical" evidence="1">
    <location>
        <begin position="71"/>
        <end position="90"/>
    </location>
</feature>
<sequence length="137" mass="15738">MAKKTKVSPVIGLVYLVGIVYAVMVVNYYMNIKEYCNEDCHNDSMRSIILFTFLFNYSALIINRYKPLGKIMILVSLSALLNIITQFAYLRELNEKCDCKESLLRDVMTIANYIVSGLLFLLLLSPFIIFIMTKVKS</sequence>
<evidence type="ECO:0000313" key="2">
    <source>
        <dbReference type="EMBL" id="QHU23358.1"/>
    </source>
</evidence>
<keyword evidence="1" id="KW-0812">Transmembrane</keyword>
<keyword evidence="1" id="KW-0472">Membrane</keyword>
<feature type="transmembrane region" description="Helical" evidence="1">
    <location>
        <begin position="110"/>
        <end position="132"/>
    </location>
</feature>
<accession>A0A6C0L4G7</accession>
<evidence type="ECO:0000256" key="1">
    <source>
        <dbReference type="SAM" id="Phobius"/>
    </source>
</evidence>
<feature type="transmembrane region" description="Helical" evidence="1">
    <location>
        <begin position="12"/>
        <end position="32"/>
    </location>
</feature>
<organism evidence="2">
    <name type="scientific">viral metagenome</name>
    <dbReference type="NCBI Taxonomy" id="1070528"/>
    <lineage>
        <taxon>unclassified sequences</taxon>
        <taxon>metagenomes</taxon>
        <taxon>organismal metagenomes</taxon>
    </lineage>
</organism>
<dbReference type="AlphaFoldDB" id="A0A6C0L4G7"/>
<protein>
    <submittedName>
        <fullName evidence="2">Uncharacterized protein</fullName>
    </submittedName>
</protein>
<proteinExistence type="predicted"/>
<dbReference type="EMBL" id="MN741027">
    <property type="protein sequence ID" value="QHU23358.1"/>
    <property type="molecule type" value="Genomic_DNA"/>
</dbReference>
<name>A0A6C0L4G7_9ZZZZ</name>
<keyword evidence="1" id="KW-1133">Transmembrane helix</keyword>
<feature type="transmembrane region" description="Helical" evidence="1">
    <location>
        <begin position="44"/>
        <end position="62"/>
    </location>
</feature>